<dbReference type="EMBL" id="CAFBON010000117">
    <property type="protein sequence ID" value="CAB4991975.1"/>
    <property type="molecule type" value="Genomic_DNA"/>
</dbReference>
<dbReference type="AlphaFoldDB" id="A0A6J7NI27"/>
<name>A0A6J7NI27_9ZZZZ</name>
<reference evidence="1" key="1">
    <citation type="submission" date="2020-05" db="EMBL/GenBank/DDBJ databases">
        <authorList>
            <person name="Chiriac C."/>
            <person name="Salcher M."/>
            <person name="Ghai R."/>
            <person name="Kavagutti S V."/>
        </authorList>
    </citation>
    <scope>NUCLEOTIDE SEQUENCE</scope>
</reference>
<evidence type="ECO:0000313" key="1">
    <source>
        <dbReference type="EMBL" id="CAB4991975.1"/>
    </source>
</evidence>
<sequence length="67" mass="7361">MSTLLGERIETGNVLEVRIDGEWASALVLLASDEAVILDLCDGSTPVVLQADELQEYRLFVADPTWI</sequence>
<accession>A0A6J7NI27</accession>
<protein>
    <submittedName>
        <fullName evidence="1">Unannotated protein</fullName>
    </submittedName>
</protein>
<proteinExistence type="predicted"/>
<gene>
    <name evidence="1" type="ORF">UFOPK3954_01219</name>
</gene>
<organism evidence="1">
    <name type="scientific">freshwater metagenome</name>
    <dbReference type="NCBI Taxonomy" id="449393"/>
    <lineage>
        <taxon>unclassified sequences</taxon>
        <taxon>metagenomes</taxon>
        <taxon>ecological metagenomes</taxon>
    </lineage>
</organism>